<dbReference type="RefSeq" id="WP_219481031.1">
    <property type="nucleotide sequence ID" value="NZ_JAHXCT010000003.1"/>
</dbReference>
<dbReference type="Proteomes" id="UP000788426">
    <property type="component" value="Unassembled WGS sequence"/>
</dbReference>
<feature type="domain" description="Fluoroacetyl-CoA-specific thioesterase-like" evidence="1">
    <location>
        <begin position="14"/>
        <end position="116"/>
    </location>
</feature>
<dbReference type="PANTHER" id="PTHR36934:SF1">
    <property type="entry name" value="THIOESTERASE DOMAIN-CONTAINING PROTEIN"/>
    <property type="match status" value="1"/>
</dbReference>
<dbReference type="PANTHER" id="PTHR36934">
    <property type="entry name" value="BLR0278 PROTEIN"/>
    <property type="match status" value="1"/>
</dbReference>
<reference evidence="2 3" key="1">
    <citation type="submission" date="2021-07" db="EMBL/GenBank/DDBJ databases">
        <title>Genomic diversity and antimicrobial resistance of Prevotella spp. isolated from chronic lung disease airways.</title>
        <authorList>
            <person name="Webb K.A."/>
            <person name="Olagoke O.S."/>
            <person name="Baird T."/>
            <person name="Neill J."/>
            <person name="Pham A."/>
            <person name="Wells T.J."/>
            <person name="Ramsay K.A."/>
            <person name="Bell S.C."/>
            <person name="Sarovich D.S."/>
            <person name="Price E.P."/>
        </authorList>
    </citation>
    <scope>NUCLEOTIDE SEQUENCE [LARGE SCALE GENOMIC DNA]</scope>
    <source>
        <strain evidence="2 3">SCHI0011.S.12</strain>
    </source>
</reference>
<keyword evidence="3" id="KW-1185">Reference proteome</keyword>
<comment type="caution">
    <text evidence="2">The sequence shown here is derived from an EMBL/GenBank/DDBJ whole genome shotgun (WGS) entry which is preliminary data.</text>
</comment>
<sequence length="127" mass="13889">MIKEGLEYSTTITVEGEHTALSVGSGDMQVLATPALIAFMENVAMLTVRDLLSDDVTTVGGMIEVKHLKASPVGAEVVVKAMLEKVDGIKLQFKLEAFQGEKLIAEGAHLRFIVNRQEFMNRVLKTE</sequence>
<organism evidence="2 3">
    <name type="scientific">Hoylesella nanceiensis</name>
    <dbReference type="NCBI Taxonomy" id="425941"/>
    <lineage>
        <taxon>Bacteria</taxon>
        <taxon>Pseudomonadati</taxon>
        <taxon>Bacteroidota</taxon>
        <taxon>Bacteroidia</taxon>
        <taxon>Bacteroidales</taxon>
        <taxon>Prevotellaceae</taxon>
        <taxon>Hoylesella</taxon>
    </lineage>
</organism>
<dbReference type="EMBL" id="JAHXCT010000003">
    <property type="protein sequence ID" value="MBW4769269.1"/>
    <property type="molecule type" value="Genomic_DNA"/>
</dbReference>
<evidence type="ECO:0000313" key="3">
    <source>
        <dbReference type="Proteomes" id="UP000788426"/>
    </source>
</evidence>
<dbReference type="InterPro" id="IPR025540">
    <property type="entry name" value="FlK"/>
</dbReference>
<dbReference type="InterPro" id="IPR054485">
    <property type="entry name" value="FlK-like_dom"/>
</dbReference>
<dbReference type="Pfam" id="PF22636">
    <property type="entry name" value="FlK"/>
    <property type="match status" value="1"/>
</dbReference>
<protein>
    <submittedName>
        <fullName evidence="2">Thioesterase family protein</fullName>
    </submittedName>
</protein>
<proteinExistence type="predicted"/>
<accession>A0ABS6YCI7</accession>
<evidence type="ECO:0000259" key="1">
    <source>
        <dbReference type="Pfam" id="PF22636"/>
    </source>
</evidence>
<gene>
    <name evidence="2" type="ORF">KZO38_05775</name>
</gene>
<dbReference type="PIRSF" id="PIRSF014972">
    <property type="entry name" value="FlK"/>
    <property type="match status" value="1"/>
</dbReference>
<evidence type="ECO:0000313" key="2">
    <source>
        <dbReference type="EMBL" id="MBW4769269.1"/>
    </source>
</evidence>
<name>A0ABS6YCI7_9BACT</name>